<evidence type="ECO:0000313" key="1">
    <source>
        <dbReference type="EMBL" id="MDC2743788.1"/>
    </source>
</evidence>
<dbReference type="AlphaFoldDB" id="A0AAW6HIA4"/>
<dbReference type="RefSeq" id="WP_162864672.1">
    <property type="nucleotide sequence ID" value="NZ_CAAKNR010000155.1"/>
</dbReference>
<dbReference type="EMBL" id="JAQNZF010000022">
    <property type="protein sequence ID" value="MDC2743788.1"/>
    <property type="molecule type" value="Genomic_DNA"/>
</dbReference>
<accession>A0AAW6HIA4</accession>
<evidence type="ECO:0000313" key="2">
    <source>
        <dbReference type="Proteomes" id="UP001219389"/>
    </source>
</evidence>
<name>A0AAW6HIA4_BACOV</name>
<sequence length="47" mass="5491">MNRIPVKCPLAAVVILGGVVWLQHSHAVRLRTERDRYQSNSTRCFRR</sequence>
<comment type="caution">
    <text evidence="1">The sequence shown here is derived from an EMBL/GenBank/DDBJ whole genome shotgun (WGS) entry which is preliminary data.</text>
</comment>
<proteinExistence type="predicted"/>
<organism evidence="1 2">
    <name type="scientific">Bacteroides ovatus</name>
    <dbReference type="NCBI Taxonomy" id="28116"/>
    <lineage>
        <taxon>Bacteria</taxon>
        <taxon>Pseudomonadati</taxon>
        <taxon>Bacteroidota</taxon>
        <taxon>Bacteroidia</taxon>
        <taxon>Bacteroidales</taxon>
        <taxon>Bacteroidaceae</taxon>
        <taxon>Bacteroides</taxon>
    </lineage>
</organism>
<reference evidence="1" key="1">
    <citation type="submission" date="2022-10" db="EMBL/GenBank/DDBJ databases">
        <title>Human gut microbiome strain richness.</title>
        <authorList>
            <person name="Chen-Liaw A."/>
        </authorList>
    </citation>
    <scope>NUCLEOTIDE SEQUENCE</scope>
    <source>
        <strain evidence="1">BSD2780120875st1_E1_BSD2780120875_150330</strain>
    </source>
</reference>
<protein>
    <submittedName>
        <fullName evidence="1">Uncharacterized protein</fullName>
    </submittedName>
</protein>
<gene>
    <name evidence="1" type="ORF">PO382_16315</name>
</gene>
<dbReference type="Proteomes" id="UP001219389">
    <property type="component" value="Unassembled WGS sequence"/>
</dbReference>